<keyword evidence="2" id="KW-1185">Reference proteome</keyword>
<sequence length="271" mass="31207">MASAIQDPFRLLDLPQEIQDRIYELYFEDATITIEHIETLYDNHDQAEDPETSDDNAPHIKVKVSDIPSLSIDLVSRKVHLDALAARNRTISDILQLQTAVDMPQKHLLLEVAENAKYEWVRNHVTCLKFMDDNFLYEFPDWQRFLQNFPYLRYITLCLYRIKAVLDFDLRNTIDDLLSGAVDEDIARMTVENPRLAELAAAQSVWDDESGYTVTCVAMVSYGAIIPRMDGGKQETAYKKIIYDVRPTGAEVIEQETDAKELAVRKGWMKE</sequence>
<organism evidence="1 2">
    <name type="scientific">Knufia obscura</name>
    <dbReference type="NCBI Taxonomy" id="1635080"/>
    <lineage>
        <taxon>Eukaryota</taxon>
        <taxon>Fungi</taxon>
        <taxon>Dikarya</taxon>
        <taxon>Ascomycota</taxon>
        <taxon>Pezizomycotina</taxon>
        <taxon>Eurotiomycetes</taxon>
        <taxon>Chaetothyriomycetidae</taxon>
        <taxon>Chaetothyriales</taxon>
        <taxon>Trichomeriaceae</taxon>
        <taxon>Knufia</taxon>
    </lineage>
</organism>
<proteinExistence type="predicted"/>
<evidence type="ECO:0000313" key="2">
    <source>
        <dbReference type="Proteomes" id="UP001334248"/>
    </source>
</evidence>
<accession>A0ABR0S1B8</accession>
<reference evidence="1 2" key="1">
    <citation type="journal article" date="2023" name="Res Sq">
        <title>Genomic and morphological characterization of Knufia obscura isolated from the Mars 2020 spacecraft assembly facility.</title>
        <authorList>
            <person name="Chander A.M."/>
            <person name="Teixeira M.M."/>
            <person name="Singh N.K."/>
            <person name="Williams M.P."/>
            <person name="Parker C.W."/>
            <person name="Leo P."/>
            <person name="Stajich J.E."/>
            <person name="Torok T."/>
            <person name="Tighe S."/>
            <person name="Mason C.E."/>
            <person name="Venkateswaran K."/>
        </authorList>
    </citation>
    <scope>NUCLEOTIDE SEQUENCE [LARGE SCALE GENOMIC DNA]</scope>
    <source>
        <strain evidence="1 2">CCFEE 5817</strain>
    </source>
</reference>
<dbReference type="GeneID" id="89994256"/>
<gene>
    <name evidence="1" type="ORF">PMZ80_000807</name>
</gene>
<dbReference type="EMBL" id="JAVHJV010000001">
    <property type="protein sequence ID" value="KAK5946664.1"/>
    <property type="molecule type" value="Genomic_DNA"/>
</dbReference>
<protein>
    <submittedName>
        <fullName evidence="1">Uncharacterized protein</fullName>
    </submittedName>
</protein>
<dbReference type="RefSeq" id="XP_064734754.1">
    <property type="nucleotide sequence ID" value="XM_064869257.1"/>
</dbReference>
<evidence type="ECO:0000313" key="1">
    <source>
        <dbReference type="EMBL" id="KAK5946664.1"/>
    </source>
</evidence>
<dbReference type="Proteomes" id="UP001334248">
    <property type="component" value="Unassembled WGS sequence"/>
</dbReference>
<name>A0ABR0S1B8_9EURO</name>
<comment type="caution">
    <text evidence="1">The sequence shown here is derived from an EMBL/GenBank/DDBJ whole genome shotgun (WGS) entry which is preliminary data.</text>
</comment>